<accession>A0AAD8C7K7</accession>
<proteinExistence type="predicted"/>
<dbReference type="SUPFAM" id="SSF47986">
    <property type="entry name" value="DEATH domain"/>
    <property type="match status" value="1"/>
</dbReference>
<sequence length="737" mass="86126">MERGKLKPEHEKCIREKYLILKKNIVCAQEITEYLYRKNIITVDDKEIILLKTTSCDKNEALLTIVLNGGPTLAFNEFCKALKKYSTKLWEDIRESFQCYMITTNCRSDCTNRCYCQIKGKNKSDFDVTLLRISLSANETDDDKTFRQGDDLEKIVMEHSGRVVNIVDYPPIVMENKKKLVTDAEQSLNNASTGFHAFLLVAKYGNNWNYSAYKILDAIKCIYGSDVLKYYGIILLAYSVQDEEHHINVEEWLETQDDKTKSYLEECGNRIVLVNAKEVNTIAQKLQVDNFIKAIDNLQFNGRRYTLSEFEKAEVGRKQLLLQEKEAQITEKTFLKCSQLLQNSKELERDEVEHLTLLIHQAIKLQQKVLQQDDGANILSEALSQIKVTIETLEESYKRLINIRDAKAECEEIQKQQEIQLNLKIDKFQKLTKQEQLLKEKLIPIENEARNLKQKIDRKELKQNKLKEGIQIAEERKRSANNKIDQNKESNLKLEKEINSKNKKTKVLLIINIVSSLILCFIVVCNTQYNKEDNDYNVHKLKRIYIRDYKSILKKWYDSKMDNEFLVFQLTNLQHEFQKVKNKVDANRILITELQKLLKFAKTACENSKMIMKKKIMDLEEENRLIAEKLLKLQQKTEEYETNTLELLTQINNELNTVKIKCNEQMDDLTKRQSDISNKTKQMNDNVEQLTEESNETRKELETMIHYNNVAMKACNDAVCTCCKNKGNLCQLLPVRC</sequence>
<protein>
    <submittedName>
        <fullName evidence="3">GTPase IMAP family member 4</fullName>
    </submittedName>
</protein>
<feature type="domain" description="CARD" evidence="2">
    <location>
        <begin position="6"/>
        <end position="97"/>
    </location>
</feature>
<organism evidence="3 4">
    <name type="scientific">Biomphalaria pfeifferi</name>
    <name type="common">Bloodfluke planorb</name>
    <name type="synonym">Freshwater snail</name>
    <dbReference type="NCBI Taxonomy" id="112525"/>
    <lineage>
        <taxon>Eukaryota</taxon>
        <taxon>Metazoa</taxon>
        <taxon>Spiralia</taxon>
        <taxon>Lophotrochozoa</taxon>
        <taxon>Mollusca</taxon>
        <taxon>Gastropoda</taxon>
        <taxon>Heterobranchia</taxon>
        <taxon>Euthyneura</taxon>
        <taxon>Panpulmonata</taxon>
        <taxon>Hygrophila</taxon>
        <taxon>Lymnaeoidea</taxon>
        <taxon>Planorbidae</taxon>
        <taxon>Biomphalaria</taxon>
    </lineage>
</organism>
<dbReference type="GO" id="GO:0042981">
    <property type="term" value="P:regulation of apoptotic process"/>
    <property type="evidence" value="ECO:0007669"/>
    <property type="project" value="InterPro"/>
</dbReference>
<dbReference type="AlphaFoldDB" id="A0AAD8C7K7"/>
<feature type="coiled-coil region" evidence="1">
    <location>
        <begin position="673"/>
        <end position="704"/>
    </location>
</feature>
<evidence type="ECO:0000259" key="2">
    <source>
        <dbReference type="PROSITE" id="PS50209"/>
    </source>
</evidence>
<evidence type="ECO:0000313" key="3">
    <source>
        <dbReference type="EMBL" id="KAK0067118.1"/>
    </source>
</evidence>
<evidence type="ECO:0000256" key="1">
    <source>
        <dbReference type="SAM" id="Coils"/>
    </source>
</evidence>
<reference evidence="3" key="1">
    <citation type="journal article" date="2023" name="PLoS Negl. Trop. Dis.">
        <title>A genome sequence for Biomphalaria pfeifferi, the major vector snail for the human-infecting parasite Schistosoma mansoni.</title>
        <authorList>
            <person name="Bu L."/>
            <person name="Lu L."/>
            <person name="Laidemitt M.R."/>
            <person name="Zhang S.M."/>
            <person name="Mutuku M."/>
            <person name="Mkoji G."/>
            <person name="Steinauer M."/>
            <person name="Loker E.S."/>
        </authorList>
    </citation>
    <scope>NUCLEOTIDE SEQUENCE</scope>
    <source>
        <strain evidence="3">KasaAsao</strain>
    </source>
</reference>
<dbReference type="PROSITE" id="PS50209">
    <property type="entry name" value="CARD"/>
    <property type="match status" value="1"/>
</dbReference>
<dbReference type="InterPro" id="IPR011029">
    <property type="entry name" value="DEATH-like_dom_sf"/>
</dbReference>
<dbReference type="EMBL" id="JASAOG010000008">
    <property type="protein sequence ID" value="KAK0067118.1"/>
    <property type="molecule type" value="Genomic_DNA"/>
</dbReference>
<dbReference type="CDD" id="cd01671">
    <property type="entry name" value="CARD"/>
    <property type="match status" value="1"/>
</dbReference>
<keyword evidence="1" id="KW-0175">Coiled coil</keyword>
<evidence type="ECO:0000313" key="4">
    <source>
        <dbReference type="Proteomes" id="UP001233172"/>
    </source>
</evidence>
<gene>
    <name evidence="3" type="ORF">Bpfe_003216</name>
</gene>
<name>A0AAD8C7K7_BIOPF</name>
<dbReference type="InterPro" id="IPR001315">
    <property type="entry name" value="CARD"/>
</dbReference>
<comment type="caution">
    <text evidence="3">The sequence shown here is derived from an EMBL/GenBank/DDBJ whole genome shotgun (WGS) entry which is preliminary data.</text>
</comment>
<dbReference type="Proteomes" id="UP001233172">
    <property type="component" value="Unassembled WGS sequence"/>
</dbReference>
<keyword evidence="4" id="KW-1185">Reference proteome</keyword>
<dbReference type="Gene3D" id="1.10.533.10">
    <property type="entry name" value="Death Domain, Fas"/>
    <property type="match status" value="1"/>
</dbReference>
<feature type="coiled-coil region" evidence="1">
    <location>
        <begin position="445"/>
        <end position="504"/>
    </location>
</feature>
<reference evidence="3" key="2">
    <citation type="submission" date="2023-04" db="EMBL/GenBank/DDBJ databases">
        <authorList>
            <person name="Bu L."/>
            <person name="Lu L."/>
            <person name="Laidemitt M.R."/>
            <person name="Zhang S.M."/>
            <person name="Mutuku M."/>
            <person name="Mkoji G."/>
            <person name="Steinauer M."/>
            <person name="Loker E.S."/>
        </authorList>
    </citation>
    <scope>NUCLEOTIDE SEQUENCE</scope>
    <source>
        <strain evidence="3">KasaAsao</strain>
        <tissue evidence="3">Whole Snail</tissue>
    </source>
</reference>
<dbReference type="Pfam" id="PF00619">
    <property type="entry name" value="CARD"/>
    <property type="match status" value="1"/>
</dbReference>